<feature type="domain" description="Band 7" evidence="1">
    <location>
        <begin position="9"/>
        <end position="138"/>
    </location>
</feature>
<dbReference type="STRING" id="105231.A0A1Y1I737"/>
<organism evidence="2 3">
    <name type="scientific">Klebsormidium nitens</name>
    <name type="common">Green alga</name>
    <name type="synonym">Ulothrix nitens</name>
    <dbReference type="NCBI Taxonomy" id="105231"/>
    <lineage>
        <taxon>Eukaryota</taxon>
        <taxon>Viridiplantae</taxon>
        <taxon>Streptophyta</taxon>
        <taxon>Klebsormidiophyceae</taxon>
        <taxon>Klebsormidiales</taxon>
        <taxon>Klebsormidiaceae</taxon>
        <taxon>Klebsormidium</taxon>
    </lineage>
</organism>
<evidence type="ECO:0000313" key="3">
    <source>
        <dbReference type="Proteomes" id="UP000054558"/>
    </source>
</evidence>
<evidence type="ECO:0000313" key="2">
    <source>
        <dbReference type="EMBL" id="GAQ85742.1"/>
    </source>
</evidence>
<dbReference type="Pfam" id="PF01145">
    <property type="entry name" value="Band_7"/>
    <property type="match status" value="1"/>
</dbReference>
<feature type="non-terminal residue" evidence="2">
    <location>
        <position position="1"/>
    </location>
</feature>
<proteinExistence type="predicted"/>
<dbReference type="Proteomes" id="UP000054558">
    <property type="component" value="Unassembled WGS sequence"/>
</dbReference>
<evidence type="ECO:0000259" key="1">
    <source>
        <dbReference type="Pfam" id="PF01145"/>
    </source>
</evidence>
<keyword evidence="3" id="KW-1185">Reference proteome</keyword>
<accession>A0A1Y1I737</accession>
<dbReference type="OrthoDB" id="190994at2759"/>
<protein>
    <recommendedName>
        <fullName evidence="1">Band 7 domain-containing protein</fullName>
    </recommendedName>
</protein>
<dbReference type="AlphaFoldDB" id="A0A1Y1I737"/>
<dbReference type="OMA" id="AEASCHW"/>
<reference evidence="2 3" key="1">
    <citation type="journal article" date="2014" name="Nat. Commun.">
        <title>Klebsormidium flaccidum genome reveals primary factors for plant terrestrial adaptation.</title>
        <authorList>
            <person name="Hori K."/>
            <person name="Maruyama F."/>
            <person name="Fujisawa T."/>
            <person name="Togashi T."/>
            <person name="Yamamoto N."/>
            <person name="Seo M."/>
            <person name="Sato S."/>
            <person name="Yamada T."/>
            <person name="Mori H."/>
            <person name="Tajima N."/>
            <person name="Moriyama T."/>
            <person name="Ikeuchi M."/>
            <person name="Watanabe M."/>
            <person name="Wada H."/>
            <person name="Kobayashi K."/>
            <person name="Saito M."/>
            <person name="Masuda T."/>
            <person name="Sasaki-Sekimoto Y."/>
            <person name="Mashiguchi K."/>
            <person name="Awai K."/>
            <person name="Shimojima M."/>
            <person name="Masuda S."/>
            <person name="Iwai M."/>
            <person name="Nobusawa T."/>
            <person name="Narise T."/>
            <person name="Kondo S."/>
            <person name="Saito H."/>
            <person name="Sato R."/>
            <person name="Murakawa M."/>
            <person name="Ihara Y."/>
            <person name="Oshima-Yamada Y."/>
            <person name="Ohtaka K."/>
            <person name="Satoh M."/>
            <person name="Sonobe K."/>
            <person name="Ishii M."/>
            <person name="Ohtani R."/>
            <person name="Kanamori-Sato M."/>
            <person name="Honoki R."/>
            <person name="Miyazaki D."/>
            <person name="Mochizuki H."/>
            <person name="Umetsu J."/>
            <person name="Higashi K."/>
            <person name="Shibata D."/>
            <person name="Kamiya Y."/>
            <person name="Sato N."/>
            <person name="Nakamura Y."/>
            <person name="Tabata S."/>
            <person name="Ida S."/>
            <person name="Kurokawa K."/>
            <person name="Ohta H."/>
        </authorList>
    </citation>
    <scope>NUCLEOTIDE SEQUENCE [LARGE SCALE GENOMIC DNA]</scope>
    <source>
        <strain evidence="2 3">NIES-2285</strain>
    </source>
</reference>
<dbReference type="InterPro" id="IPR001107">
    <property type="entry name" value="Band_7"/>
</dbReference>
<dbReference type="EMBL" id="DF237201">
    <property type="protein sequence ID" value="GAQ85742.1"/>
    <property type="molecule type" value="Genomic_DNA"/>
</dbReference>
<name>A0A1Y1I737_KLENI</name>
<gene>
    <name evidence="2" type="ORF">KFL_002520010</name>
</gene>
<sequence>FPSVYQSRNTYVRCVSNDGLQLGLGITYQFLVNSTDLHTVALQYHDYGKYLLVLDSAAEASCHWACSQFQIGDFQALRAVVQNTTHDRLQFNVQPLHAIILDVQLRNVTYPPDWSNAVALKEQASYDITLASQERQQAISKANGDLLLANQNATITIQIAQTQANVMQAQADYQGQALLTQFKTEADKAAQIQQTLNLTTEGLLAYLANRAVGTSAGKLDVAMDAPAQISYSTEL</sequence>